<dbReference type="EMBL" id="UOFE01000047">
    <property type="protein sequence ID" value="VAW55199.1"/>
    <property type="molecule type" value="Genomic_DNA"/>
</dbReference>
<accession>A0A3B0X0X8</accession>
<feature type="transmembrane region" description="Helical" evidence="7">
    <location>
        <begin position="549"/>
        <end position="581"/>
    </location>
</feature>
<feature type="transmembrane region" description="Helical" evidence="7">
    <location>
        <begin position="58"/>
        <end position="77"/>
    </location>
</feature>
<dbReference type="InterPro" id="IPR051679">
    <property type="entry name" value="DASS-Related_Transporters"/>
</dbReference>
<dbReference type="GO" id="GO:0006813">
    <property type="term" value="P:potassium ion transport"/>
    <property type="evidence" value="ECO:0007669"/>
    <property type="project" value="InterPro"/>
</dbReference>
<gene>
    <name evidence="9" type="ORF">MNBD_GAMMA05-1737</name>
</gene>
<evidence type="ECO:0000256" key="7">
    <source>
        <dbReference type="SAM" id="Phobius"/>
    </source>
</evidence>
<dbReference type="Pfam" id="PF03600">
    <property type="entry name" value="CitMHS"/>
    <property type="match status" value="1"/>
</dbReference>
<organism evidence="9">
    <name type="scientific">hydrothermal vent metagenome</name>
    <dbReference type="NCBI Taxonomy" id="652676"/>
    <lineage>
        <taxon>unclassified sequences</taxon>
        <taxon>metagenomes</taxon>
        <taxon>ecological metagenomes</taxon>
    </lineage>
</organism>
<dbReference type="PROSITE" id="PS51202">
    <property type="entry name" value="RCK_C"/>
    <property type="match status" value="2"/>
</dbReference>
<dbReference type="GO" id="GO:0008324">
    <property type="term" value="F:monoatomic cation transmembrane transporter activity"/>
    <property type="evidence" value="ECO:0007669"/>
    <property type="project" value="InterPro"/>
</dbReference>
<dbReference type="Gene3D" id="3.30.70.1450">
    <property type="entry name" value="Regulator of K+ conductance, C-terminal domain"/>
    <property type="match status" value="2"/>
</dbReference>
<feature type="domain" description="RCK C-terminal" evidence="8">
    <location>
        <begin position="358"/>
        <end position="445"/>
    </location>
</feature>
<feature type="transmembrane region" description="Helical" evidence="7">
    <location>
        <begin position="593"/>
        <end position="609"/>
    </location>
</feature>
<keyword evidence="3 7" id="KW-0812">Transmembrane</keyword>
<evidence type="ECO:0000256" key="6">
    <source>
        <dbReference type="ARBA" id="ARBA00023136"/>
    </source>
</evidence>
<feature type="transmembrane region" description="Helical" evidence="7">
    <location>
        <begin position="35"/>
        <end position="51"/>
    </location>
</feature>
<comment type="subcellular location">
    <subcellularLocation>
        <location evidence="1">Membrane</location>
        <topology evidence="1">Multi-pass membrane protein</topology>
    </subcellularLocation>
</comment>
<reference evidence="9" key="1">
    <citation type="submission" date="2018-06" db="EMBL/GenBank/DDBJ databases">
        <authorList>
            <person name="Zhirakovskaya E."/>
        </authorList>
    </citation>
    <scope>NUCLEOTIDE SEQUENCE</scope>
</reference>
<feature type="transmembrane region" description="Helical" evidence="7">
    <location>
        <begin position="462"/>
        <end position="479"/>
    </location>
</feature>
<dbReference type="InterPro" id="IPR006037">
    <property type="entry name" value="RCK_C"/>
</dbReference>
<protein>
    <submittedName>
        <fullName evidence="9">Transporter, sodium/sulfate symporter family</fullName>
    </submittedName>
</protein>
<dbReference type="SUPFAM" id="SSF116726">
    <property type="entry name" value="TrkA C-terminal domain-like"/>
    <property type="match status" value="2"/>
</dbReference>
<keyword evidence="4" id="KW-0677">Repeat</keyword>
<dbReference type="AlphaFoldDB" id="A0A3B0X0X8"/>
<feature type="transmembrane region" description="Helical" evidence="7">
    <location>
        <begin position="12"/>
        <end position="29"/>
    </location>
</feature>
<feature type="transmembrane region" description="Helical" evidence="7">
    <location>
        <begin position="485"/>
        <end position="502"/>
    </location>
</feature>
<evidence type="ECO:0000259" key="8">
    <source>
        <dbReference type="PROSITE" id="PS51202"/>
    </source>
</evidence>
<proteinExistence type="predicted"/>
<feature type="transmembrane region" description="Helical" evidence="7">
    <location>
        <begin position="222"/>
        <end position="244"/>
    </location>
</feature>
<evidence type="ECO:0000256" key="3">
    <source>
        <dbReference type="ARBA" id="ARBA00022692"/>
    </source>
</evidence>
<dbReference type="InterPro" id="IPR036721">
    <property type="entry name" value="RCK_C_sf"/>
</dbReference>
<dbReference type="InterPro" id="IPR004680">
    <property type="entry name" value="Cit_transptr-like_dom"/>
</dbReference>
<dbReference type="GO" id="GO:0005886">
    <property type="term" value="C:plasma membrane"/>
    <property type="evidence" value="ECO:0007669"/>
    <property type="project" value="TreeGrafter"/>
</dbReference>
<feature type="domain" description="RCK C-terminal" evidence="8">
    <location>
        <begin position="265"/>
        <end position="352"/>
    </location>
</feature>
<feature type="transmembrane region" description="Helical" evidence="7">
    <location>
        <begin position="514"/>
        <end position="537"/>
    </location>
</feature>
<evidence type="ECO:0000256" key="4">
    <source>
        <dbReference type="ARBA" id="ARBA00022737"/>
    </source>
</evidence>
<dbReference type="PANTHER" id="PTHR43652:SF2">
    <property type="entry name" value="BASIC AMINO ACID ANTIPORTER YFCC-RELATED"/>
    <property type="match status" value="1"/>
</dbReference>
<evidence type="ECO:0000256" key="2">
    <source>
        <dbReference type="ARBA" id="ARBA00022448"/>
    </source>
</evidence>
<evidence type="ECO:0000256" key="5">
    <source>
        <dbReference type="ARBA" id="ARBA00022989"/>
    </source>
</evidence>
<evidence type="ECO:0000313" key="9">
    <source>
        <dbReference type="EMBL" id="VAW55199.1"/>
    </source>
</evidence>
<keyword evidence="5 7" id="KW-1133">Transmembrane helix</keyword>
<dbReference type="PANTHER" id="PTHR43652">
    <property type="entry name" value="BASIC AMINO ACID ANTIPORTER YFCC-RELATED"/>
    <property type="match status" value="1"/>
</dbReference>
<feature type="transmembrane region" description="Helical" evidence="7">
    <location>
        <begin position="629"/>
        <end position="651"/>
    </location>
</feature>
<evidence type="ECO:0000256" key="1">
    <source>
        <dbReference type="ARBA" id="ARBA00004141"/>
    </source>
</evidence>
<keyword evidence="6 7" id="KW-0472">Membrane</keyword>
<keyword evidence="2" id="KW-0813">Transport</keyword>
<sequence length="652" mass="69873">MTVVKKNLPVKKIIAGIIFAFLAYFLSTVTPTIEVAWVTAVLVLTIYLFAFEIVDVDVAAISIMVILGLTTLLAPFMGLQQGLVDTQQIFNGFSSNAVMSIIAVMIIGAGLDKTGLMTKVAAFILKVGGTTETRIIPIISGTVAFISSFMQNVGATALFLPVVSRISARSGLPMSRLLMPMGFCAILGGTVTMVGSSPLILLNDLIITSNLALPENQQMQQWSLFSVTPVGISLVITGILYFVLMGRFVLPKSSGEGTSAGDTIDYFKDIYGLNYELFEVYVPADSHLVGQSLDDIETSERIRVIAAHTGNEVSRIGPGGLARDTGIAKGTLLGILSTEKNLLKFAEKFKLNVRNELETYSEILSSAKSGIADIVIPPSSSLIGKSARDLWMRKTYGIAMVAMHRSGETLREGDNIRNMPLEAGDTMVVHTTWDALARLQTDKNFVVVTTEFPHEETRPNKVGWAGLFFAIALGMVLFTDLRLSIALLTGAIGMVLSGVLNIDEAYEAVSWKTVFLLASLIPLGLAVETTGTAKWIAEQTLEVVGNQPVWVIQFAVAALATFFTLVMSNVGATVLLVPLAVNIALGVDGADPAIFALTVAIATSNSFLIPTHQVNALIMGPGGYRVPDFLKAGSIMTILFLIVSMTVMNLVF</sequence>
<name>A0A3B0X0X8_9ZZZZ</name>
<feature type="transmembrane region" description="Helical" evidence="7">
    <location>
        <begin position="177"/>
        <end position="202"/>
    </location>
</feature>
<feature type="transmembrane region" description="Helical" evidence="7">
    <location>
        <begin position="89"/>
        <end position="111"/>
    </location>
</feature>